<keyword evidence="3" id="KW-1185">Reference proteome</keyword>
<evidence type="ECO:0000256" key="1">
    <source>
        <dbReference type="SAM" id="Phobius"/>
    </source>
</evidence>
<dbReference type="Proteomes" id="UP001374584">
    <property type="component" value="Unassembled WGS sequence"/>
</dbReference>
<proteinExistence type="predicted"/>
<reference evidence="2 3" key="1">
    <citation type="submission" date="2024-01" db="EMBL/GenBank/DDBJ databases">
        <title>The genomes of 5 underutilized Papilionoideae crops provide insights into root nodulation and disease resistanc.</title>
        <authorList>
            <person name="Jiang F."/>
        </authorList>
    </citation>
    <scope>NUCLEOTIDE SEQUENCE [LARGE SCALE GENOMIC DNA]</scope>
    <source>
        <strain evidence="2">JINMINGXINNONG_FW02</strain>
        <tissue evidence="2">Leaves</tissue>
    </source>
</reference>
<keyword evidence="1" id="KW-1133">Transmembrane helix</keyword>
<protein>
    <submittedName>
        <fullName evidence="2">Uncharacterized protein</fullName>
    </submittedName>
</protein>
<accession>A0AAN9MGW0</accession>
<evidence type="ECO:0000313" key="3">
    <source>
        <dbReference type="Proteomes" id="UP001374584"/>
    </source>
</evidence>
<sequence>MPEEQEKRREKKQLGEKERGGCSRIVSLRFSDDIRFTLVSSTSHYGIIFLLLILYPNFHFLVKFHFYPFHSDVTDRTYLRIEQLILQIRFNAKQFTAMWVIRTCHVNKETNKYAGPKDKNYMSVVISAVYLSFGK</sequence>
<organism evidence="2 3">
    <name type="scientific">Phaseolus coccineus</name>
    <name type="common">Scarlet runner bean</name>
    <name type="synonym">Phaseolus multiflorus</name>
    <dbReference type="NCBI Taxonomy" id="3886"/>
    <lineage>
        <taxon>Eukaryota</taxon>
        <taxon>Viridiplantae</taxon>
        <taxon>Streptophyta</taxon>
        <taxon>Embryophyta</taxon>
        <taxon>Tracheophyta</taxon>
        <taxon>Spermatophyta</taxon>
        <taxon>Magnoliopsida</taxon>
        <taxon>eudicotyledons</taxon>
        <taxon>Gunneridae</taxon>
        <taxon>Pentapetalae</taxon>
        <taxon>rosids</taxon>
        <taxon>fabids</taxon>
        <taxon>Fabales</taxon>
        <taxon>Fabaceae</taxon>
        <taxon>Papilionoideae</taxon>
        <taxon>50 kb inversion clade</taxon>
        <taxon>NPAAA clade</taxon>
        <taxon>indigoferoid/millettioid clade</taxon>
        <taxon>Phaseoleae</taxon>
        <taxon>Phaseolus</taxon>
    </lineage>
</organism>
<keyword evidence="1" id="KW-0472">Membrane</keyword>
<comment type="caution">
    <text evidence="2">The sequence shown here is derived from an EMBL/GenBank/DDBJ whole genome shotgun (WGS) entry which is preliminary data.</text>
</comment>
<gene>
    <name evidence="2" type="ORF">VNO80_18023</name>
</gene>
<name>A0AAN9MGW0_PHACN</name>
<evidence type="ECO:0000313" key="2">
    <source>
        <dbReference type="EMBL" id="KAK7352599.1"/>
    </source>
</evidence>
<keyword evidence="1" id="KW-0812">Transmembrane</keyword>
<dbReference type="AlphaFoldDB" id="A0AAN9MGW0"/>
<feature type="transmembrane region" description="Helical" evidence="1">
    <location>
        <begin position="34"/>
        <end position="55"/>
    </location>
</feature>
<dbReference type="EMBL" id="JAYMYR010000007">
    <property type="protein sequence ID" value="KAK7352599.1"/>
    <property type="molecule type" value="Genomic_DNA"/>
</dbReference>